<evidence type="ECO:0000313" key="13">
    <source>
        <dbReference type="RefSeq" id="XP_033458323.1"/>
    </source>
</evidence>
<dbReference type="Gene3D" id="3.30.200.20">
    <property type="entry name" value="Phosphorylase Kinase, domain 1"/>
    <property type="match status" value="1"/>
</dbReference>
<reference evidence="13" key="2">
    <citation type="submission" date="2020-04" db="EMBL/GenBank/DDBJ databases">
        <authorList>
            <consortium name="NCBI Genome Project"/>
        </authorList>
    </citation>
    <scope>NUCLEOTIDE SEQUENCE</scope>
    <source>
        <strain evidence="13">CBS 342.82</strain>
    </source>
</reference>
<keyword evidence="12" id="KW-1185">Reference proteome</keyword>
<evidence type="ECO:0000256" key="1">
    <source>
        <dbReference type="ARBA" id="ARBA00006485"/>
    </source>
</evidence>
<dbReference type="Proteomes" id="UP000504637">
    <property type="component" value="Unplaced"/>
</dbReference>
<proteinExistence type="inferred from homology"/>
<organism evidence="13">
    <name type="scientific">Dissoconium aciculare CBS 342.82</name>
    <dbReference type="NCBI Taxonomy" id="1314786"/>
    <lineage>
        <taxon>Eukaryota</taxon>
        <taxon>Fungi</taxon>
        <taxon>Dikarya</taxon>
        <taxon>Ascomycota</taxon>
        <taxon>Pezizomycotina</taxon>
        <taxon>Dothideomycetes</taxon>
        <taxon>Dothideomycetidae</taxon>
        <taxon>Mycosphaerellales</taxon>
        <taxon>Dissoconiaceae</taxon>
        <taxon>Dissoconium</taxon>
    </lineage>
</organism>
<gene>
    <name evidence="13" type="ORF">K489DRAFT_382332</name>
</gene>
<dbReference type="AlphaFoldDB" id="A0A6J3M2X4"/>
<dbReference type="SUPFAM" id="SSF56112">
    <property type="entry name" value="Protein kinase-like (PK-like)"/>
    <property type="match status" value="1"/>
</dbReference>
<reference evidence="13" key="3">
    <citation type="submission" date="2025-08" db="UniProtKB">
        <authorList>
            <consortium name="RefSeq"/>
        </authorList>
    </citation>
    <scope>IDENTIFICATION</scope>
    <source>
        <strain evidence="13">CBS 342.82</strain>
    </source>
</reference>
<reference evidence="13" key="1">
    <citation type="submission" date="2020-01" db="EMBL/GenBank/DDBJ databases">
        <authorList>
            <consortium name="DOE Joint Genome Institute"/>
            <person name="Haridas S."/>
            <person name="Albert R."/>
            <person name="Binder M."/>
            <person name="Bloem J."/>
            <person name="Labutti K."/>
            <person name="Salamov A."/>
            <person name="Andreopoulos B."/>
            <person name="Baker S.E."/>
            <person name="Barry K."/>
            <person name="Bills G."/>
            <person name="Bluhm B.H."/>
            <person name="Cannon C."/>
            <person name="Castanera R."/>
            <person name="Culley D.E."/>
            <person name="Daum C."/>
            <person name="Ezra D."/>
            <person name="Gonzalez J.B."/>
            <person name="Henrissat B."/>
            <person name="Kuo A."/>
            <person name="Liang C."/>
            <person name="Lipzen A."/>
            <person name="Lutzoni F."/>
            <person name="Magnuson J."/>
            <person name="Mondo S."/>
            <person name="Nolan M."/>
            <person name="Ohm R."/>
            <person name="Pangilinan J."/>
            <person name="Park H.-J."/>
            <person name="Ramirez L."/>
            <person name="Alfaro M."/>
            <person name="Sun H."/>
            <person name="Tritt A."/>
            <person name="Yoshinaga Y."/>
            <person name="Zwiers L.-H."/>
            <person name="Turgeon B.G."/>
            <person name="Goodwin S.B."/>
            <person name="Spatafora J.W."/>
            <person name="Crous P.W."/>
            <person name="Grigoriev I.V."/>
        </authorList>
    </citation>
    <scope>NUCLEOTIDE SEQUENCE</scope>
    <source>
        <strain evidence="13">CBS 342.82</strain>
    </source>
</reference>
<dbReference type="FunFam" id="1.10.510.10:FF:000211">
    <property type="entry name" value="Cyclin-dependent kinase G-2"/>
    <property type="match status" value="1"/>
</dbReference>
<dbReference type="Pfam" id="PF00069">
    <property type="entry name" value="Pkinase"/>
    <property type="match status" value="1"/>
</dbReference>
<dbReference type="GO" id="GO:0005524">
    <property type="term" value="F:ATP binding"/>
    <property type="evidence" value="ECO:0007669"/>
    <property type="project" value="UniProtKB-KW"/>
</dbReference>
<dbReference type="PANTHER" id="PTHR24056">
    <property type="entry name" value="CELL DIVISION PROTEIN KINASE"/>
    <property type="match status" value="1"/>
</dbReference>
<dbReference type="RefSeq" id="XP_033458323.1">
    <property type="nucleotide sequence ID" value="XM_033605348.1"/>
</dbReference>
<comment type="catalytic activity">
    <reaction evidence="9">
        <text>L-seryl-[protein] + ATP = O-phospho-L-seryl-[protein] + ADP + H(+)</text>
        <dbReference type="Rhea" id="RHEA:17989"/>
        <dbReference type="Rhea" id="RHEA-COMP:9863"/>
        <dbReference type="Rhea" id="RHEA-COMP:11604"/>
        <dbReference type="ChEBI" id="CHEBI:15378"/>
        <dbReference type="ChEBI" id="CHEBI:29999"/>
        <dbReference type="ChEBI" id="CHEBI:30616"/>
        <dbReference type="ChEBI" id="CHEBI:83421"/>
        <dbReference type="ChEBI" id="CHEBI:456216"/>
        <dbReference type="EC" id="2.7.11.22"/>
    </reaction>
</comment>
<dbReference type="GO" id="GO:0005634">
    <property type="term" value="C:nucleus"/>
    <property type="evidence" value="ECO:0007669"/>
    <property type="project" value="TreeGrafter"/>
</dbReference>
<dbReference type="InterPro" id="IPR050108">
    <property type="entry name" value="CDK"/>
</dbReference>
<dbReference type="PROSITE" id="PS00108">
    <property type="entry name" value="PROTEIN_KINASE_ST"/>
    <property type="match status" value="1"/>
</dbReference>
<keyword evidence="3 13" id="KW-0723">Serine/threonine-protein kinase</keyword>
<evidence type="ECO:0000256" key="7">
    <source>
        <dbReference type="ARBA" id="ARBA00022840"/>
    </source>
</evidence>
<keyword evidence="7" id="KW-0067">ATP-binding</keyword>
<dbReference type="OrthoDB" id="1732493at2759"/>
<evidence type="ECO:0000256" key="9">
    <source>
        <dbReference type="ARBA" id="ARBA00048367"/>
    </source>
</evidence>
<evidence type="ECO:0000256" key="4">
    <source>
        <dbReference type="ARBA" id="ARBA00022679"/>
    </source>
</evidence>
<evidence type="ECO:0000256" key="10">
    <source>
        <dbReference type="SAM" id="MobiDB-lite"/>
    </source>
</evidence>
<feature type="domain" description="Protein kinase" evidence="11">
    <location>
        <begin position="106"/>
        <end position="399"/>
    </location>
</feature>
<evidence type="ECO:0000256" key="3">
    <source>
        <dbReference type="ARBA" id="ARBA00022527"/>
    </source>
</evidence>
<evidence type="ECO:0000256" key="2">
    <source>
        <dbReference type="ARBA" id="ARBA00012425"/>
    </source>
</evidence>
<dbReference type="InterPro" id="IPR011009">
    <property type="entry name" value="Kinase-like_dom_sf"/>
</dbReference>
<sequence>MTSRWAETAEDAAEDARRKAAKEEKKRLKAAKLEAEAARAAAAAQNAKTSRDDAAAVDDADDRPAKRRRVSNSSARDRDIVEEQSEKYLLRFPNQTWQPCRSIERFESLNHIEEGSYGYVSRAREEATGTIVAVKKLKLDPARDGGFAVTALREIQCLQAARHRHVVDLREVVTATNGESGLNVFLVMEFVEHDLKTLQEEMQEPFSPSEVKTLLLQLGSAVEFLHDHWILHRDLKTSNILMNNRGEIKLADFGMARFCGDPPPANLTQLVVTLWYRAPELLLGTTTYDKAIDCWSIGCIFGELLSKNALIQGKNEVDQLSKIFELCGIPTDVSWPGFKRLPNARSLKLPNQSRTNQGSNMRSRFPTMTNSGIALMDGLLSLNPATRLSAKELLDHAYFRENPRPKATAMFPTFPSKAGQEKRRRRASPNAPTRGAAPKLQGDIDLGSILKERDGVDKEGGFQLKLA</sequence>
<dbReference type="InterPro" id="IPR000719">
    <property type="entry name" value="Prot_kinase_dom"/>
</dbReference>
<dbReference type="SMART" id="SM00220">
    <property type="entry name" value="S_TKc"/>
    <property type="match status" value="1"/>
</dbReference>
<keyword evidence="5" id="KW-0547">Nucleotide-binding</keyword>
<accession>A0A6J3M2X4</accession>
<feature type="compositionally biased region" description="Basic and acidic residues" evidence="10">
    <location>
        <begin position="14"/>
        <end position="37"/>
    </location>
</feature>
<evidence type="ECO:0000256" key="6">
    <source>
        <dbReference type="ARBA" id="ARBA00022777"/>
    </source>
</evidence>
<evidence type="ECO:0000259" key="11">
    <source>
        <dbReference type="PROSITE" id="PS50011"/>
    </source>
</evidence>
<dbReference type="EC" id="2.7.11.22" evidence="2"/>
<feature type="region of interest" description="Disordered" evidence="10">
    <location>
        <begin position="1"/>
        <end position="78"/>
    </location>
</feature>
<evidence type="ECO:0000256" key="5">
    <source>
        <dbReference type="ARBA" id="ARBA00022741"/>
    </source>
</evidence>
<dbReference type="Gene3D" id="1.10.510.10">
    <property type="entry name" value="Transferase(Phosphotransferase) domain 1"/>
    <property type="match status" value="1"/>
</dbReference>
<comment type="catalytic activity">
    <reaction evidence="8">
        <text>L-threonyl-[protein] + ATP = O-phospho-L-threonyl-[protein] + ADP + H(+)</text>
        <dbReference type="Rhea" id="RHEA:46608"/>
        <dbReference type="Rhea" id="RHEA-COMP:11060"/>
        <dbReference type="Rhea" id="RHEA-COMP:11605"/>
        <dbReference type="ChEBI" id="CHEBI:15378"/>
        <dbReference type="ChEBI" id="CHEBI:30013"/>
        <dbReference type="ChEBI" id="CHEBI:30616"/>
        <dbReference type="ChEBI" id="CHEBI:61977"/>
        <dbReference type="ChEBI" id="CHEBI:456216"/>
        <dbReference type="EC" id="2.7.11.22"/>
    </reaction>
</comment>
<name>A0A6J3M2X4_9PEZI</name>
<protein>
    <recommendedName>
        <fullName evidence="2">cyclin-dependent kinase</fullName>
        <ecNumber evidence="2">2.7.11.22</ecNumber>
    </recommendedName>
</protein>
<keyword evidence="4" id="KW-0808">Transferase</keyword>
<dbReference type="PROSITE" id="PS50011">
    <property type="entry name" value="PROTEIN_KINASE_DOM"/>
    <property type="match status" value="1"/>
</dbReference>
<evidence type="ECO:0000256" key="8">
    <source>
        <dbReference type="ARBA" id="ARBA00047811"/>
    </source>
</evidence>
<dbReference type="PANTHER" id="PTHR24056:SF107">
    <property type="entry name" value="CYCLIN-DEPENDENT KINASE 11A-RELATED"/>
    <property type="match status" value="1"/>
</dbReference>
<dbReference type="GeneID" id="54363148"/>
<dbReference type="InterPro" id="IPR008271">
    <property type="entry name" value="Ser/Thr_kinase_AS"/>
</dbReference>
<evidence type="ECO:0000313" key="12">
    <source>
        <dbReference type="Proteomes" id="UP000504637"/>
    </source>
</evidence>
<dbReference type="GO" id="GO:0004693">
    <property type="term" value="F:cyclin-dependent protein serine/threonine kinase activity"/>
    <property type="evidence" value="ECO:0007669"/>
    <property type="project" value="UniProtKB-EC"/>
</dbReference>
<feature type="region of interest" description="Disordered" evidence="10">
    <location>
        <begin position="406"/>
        <end position="446"/>
    </location>
</feature>
<keyword evidence="6 13" id="KW-0418">Kinase</keyword>
<comment type="similarity">
    <text evidence="1">Belongs to the protein kinase superfamily. CMGC Ser/Thr protein kinase family. CDC2/CDKX subfamily.</text>
</comment>
<dbReference type="GO" id="GO:0007346">
    <property type="term" value="P:regulation of mitotic cell cycle"/>
    <property type="evidence" value="ECO:0007669"/>
    <property type="project" value="TreeGrafter"/>
</dbReference>